<sequence>MRLLLLEDDPEMASAIQVSLARHGMVIDVVGTMAQADEALKAGVHQILLLDRQLPDGDGASFVPIARERVPNLPVIMLTARDSVADRVTGLDVGADDYLTKPFAVEELLARIRAISRRPSQITLPMLSLGRLQFDFVAREARVSDVLLALPRRQLLVLEALALRQGRTVGRASLLEAVYGFDDAIQSNALDAHVSKLRKALLEADAGVEIHVMRGIGYLLKDTP</sequence>
<comment type="caution">
    <text evidence="6">The sequence shown here is derived from an EMBL/GenBank/DDBJ whole genome shotgun (WGS) entry which is preliminary data.</text>
</comment>
<dbReference type="Gene3D" id="6.10.250.690">
    <property type="match status" value="1"/>
</dbReference>
<dbReference type="Pfam" id="PF00072">
    <property type="entry name" value="Response_reg"/>
    <property type="match status" value="1"/>
</dbReference>
<evidence type="ECO:0000259" key="4">
    <source>
        <dbReference type="PROSITE" id="PS50110"/>
    </source>
</evidence>
<feature type="DNA-binding region" description="OmpR/PhoB-type" evidence="3">
    <location>
        <begin position="124"/>
        <end position="222"/>
    </location>
</feature>
<dbReference type="Gene3D" id="3.40.50.2300">
    <property type="match status" value="1"/>
</dbReference>
<evidence type="ECO:0000259" key="5">
    <source>
        <dbReference type="PROSITE" id="PS51755"/>
    </source>
</evidence>
<protein>
    <submittedName>
        <fullName evidence="6">DNA-binding response regulator</fullName>
    </submittedName>
</protein>
<dbReference type="Pfam" id="PF00486">
    <property type="entry name" value="Trans_reg_C"/>
    <property type="match status" value="1"/>
</dbReference>
<dbReference type="GO" id="GO:0000156">
    <property type="term" value="F:phosphorelay response regulator activity"/>
    <property type="evidence" value="ECO:0007669"/>
    <property type="project" value="TreeGrafter"/>
</dbReference>
<dbReference type="InterPro" id="IPR001867">
    <property type="entry name" value="OmpR/PhoB-type_DNA-bd"/>
</dbReference>
<dbReference type="Proteomes" id="UP000198157">
    <property type="component" value="Unassembled WGS sequence"/>
</dbReference>
<dbReference type="InterPro" id="IPR011006">
    <property type="entry name" value="CheY-like_superfamily"/>
</dbReference>
<feature type="domain" description="Response regulatory" evidence="4">
    <location>
        <begin position="2"/>
        <end position="116"/>
    </location>
</feature>
<gene>
    <name evidence="6" type="ORF">CEE60_03305</name>
</gene>
<accession>A0A246HQS2</accession>
<dbReference type="InterPro" id="IPR016032">
    <property type="entry name" value="Sig_transdc_resp-reg_C-effctor"/>
</dbReference>
<name>A0A246HQS2_STEMA</name>
<dbReference type="SUPFAM" id="SSF52172">
    <property type="entry name" value="CheY-like"/>
    <property type="match status" value="1"/>
</dbReference>
<dbReference type="SUPFAM" id="SSF46894">
    <property type="entry name" value="C-terminal effector domain of the bipartite response regulators"/>
    <property type="match status" value="1"/>
</dbReference>
<evidence type="ECO:0000256" key="3">
    <source>
        <dbReference type="PROSITE-ProRule" id="PRU01091"/>
    </source>
</evidence>
<proteinExistence type="predicted"/>
<feature type="modified residue" description="4-aspartylphosphate" evidence="2">
    <location>
        <position position="51"/>
    </location>
</feature>
<dbReference type="GO" id="GO:0000976">
    <property type="term" value="F:transcription cis-regulatory region binding"/>
    <property type="evidence" value="ECO:0007669"/>
    <property type="project" value="TreeGrafter"/>
</dbReference>
<feature type="domain" description="OmpR/PhoB-type" evidence="5">
    <location>
        <begin position="124"/>
        <end position="222"/>
    </location>
</feature>
<dbReference type="GO" id="GO:0032993">
    <property type="term" value="C:protein-DNA complex"/>
    <property type="evidence" value="ECO:0007669"/>
    <property type="project" value="TreeGrafter"/>
</dbReference>
<dbReference type="GO" id="GO:0005829">
    <property type="term" value="C:cytosol"/>
    <property type="evidence" value="ECO:0007669"/>
    <property type="project" value="TreeGrafter"/>
</dbReference>
<dbReference type="SMART" id="SM00862">
    <property type="entry name" value="Trans_reg_C"/>
    <property type="match status" value="1"/>
</dbReference>
<reference evidence="6 7" key="1">
    <citation type="submission" date="2017-06" db="EMBL/GenBank/DDBJ databases">
        <authorList>
            <person name="Kim H.J."/>
            <person name="Triplett B.A."/>
        </authorList>
    </citation>
    <scope>NUCLEOTIDE SEQUENCE [LARGE SCALE GENOMIC DNA]</scope>
    <source>
        <strain evidence="6 7">13146</strain>
    </source>
</reference>
<evidence type="ECO:0000256" key="1">
    <source>
        <dbReference type="ARBA" id="ARBA00023125"/>
    </source>
</evidence>
<dbReference type="GO" id="GO:0006355">
    <property type="term" value="P:regulation of DNA-templated transcription"/>
    <property type="evidence" value="ECO:0007669"/>
    <property type="project" value="InterPro"/>
</dbReference>
<evidence type="ECO:0000256" key="2">
    <source>
        <dbReference type="PROSITE-ProRule" id="PRU00169"/>
    </source>
</evidence>
<keyword evidence="1 3" id="KW-0238">DNA-binding</keyword>
<dbReference type="AlphaFoldDB" id="A0A246HQS2"/>
<dbReference type="SMART" id="SM00448">
    <property type="entry name" value="REC"/>
    <property type="match status" value="1"/>
</dbReference>
<organism evidence="6 7">
    <name type="scientific">Stenotrophomonas maltophilia</name>
    <name type="common">Pseudomonas maltophilia</name>
    <name type="synonym">Xanthomonas maltophilia</name>
    <dbReference type="NCBI Taxonomy" id="40324"/>
    <lineage>
        <taxon>Bacteria</taxon>
        <taxon>Pseudomonadati</taxon>
        <taxon>Pseudomonadota</taxon>
        <taxon>Gammaproteobacteria</taxon>
        <taxon>Lysobacterales</taxon>
        <taxon>Lysobacteraceae</taxon>
        <taxon>Stenotrophomonas</taxon>
        <taxon>Stenotrophomonas maltophilia group</taxon>
    </lineage>
</organism>
<dbReference type="PANTHER" id="PTHR48111:SF36">
    <property type="entry name" value="TRANSCRIPTIONAL REGULATORY PROTEIN CUTR"/>
    <property type="match status" value="1"/>
</dbReference>
<dbReference type="EMBL" id="NIVS01000008">
    <property type="protein sequence ID" value="OWQ56168.1"/>
    <property type="molecule type" value="Genomic_DNA"/>
</dbReference>
<evidence type="ECO:0000313" key="7">
    <source>
        <dbReference type="Proteomes" id="UP000198157"/>
    </source>
</evidence>
<dbReference type="Gene3D" id="1.10.10.10">
    <property type="entry name" value="Winged helix-like DNA-binding domain superfamily/Winged helix DNA-binding domain"/>
    <property type="match status" value="1"/>
</dbReference>
<dbReference type="CDD" id="cd00383">
    <property type="entry name" value="trans_reg_C"/>
    <property type="match status" value="1"/>
</dbReference>
<dbReference type="PROSITE" id="PS51755">
    <property type="entry name" value="OMPR_PHOB"/>
    <property type="match status" value="1"/>
</dbReference>
<dbReference type="InterPro" id="IPR039420">
    <property type="entry name" value="WalR-like"/>
</dbReference>
<dbReference type="InterPro" id="IPR036388">
    <property type="entry name" value="WH-like_DNA-bd_sf"/>
</dbReference>
<dbReference type="PROSITE" id="PS50110">
    <property type="entry name" value="RESPONSE_REGULATORY"/>
    <property type="match status" value="1"/>
</dbReference>
<dbReference type="PANTHER" id="PTHR48111">
    <property type="entry name" value="REGULATOR OF RPOS"/>
    <property type="match status" value="1"/>
</dbReference>
<dbReference type="InterPro" id="IPR001789">
    <property type="entry name" value="Sig_transdc_resp-reg_receiver"/>
</dbReference>
<keyword evidence="2" id="KW-0597">Phosphoprotein</keyword>
<evidence type="ECO:0000313" key="6">
    <source>
        <dbReference type="EMBL" id="OWQ56168.1"/>
    </source>
</evidence>
<dbReference type="OrthoDB" id="9802426at2"/>